<name>A0ABR8S818_9BURK</name>
<dbReference type="CDD" id="cd08421">
    <property type="entry name" value="PBP2_LTTR_like_1"/>
    <property type="match status" value="1"/>
</dbReference>
<keyword evidence="4" id="KW-0804">Transcription</keyword>
<reference evidence="6 7" key="1">
    <citation type="submission" date="2020-08" db="EMBL/GenBank/DDBJ databases">
        <title>A Genomic Blueprint of the Chicken Gut Microbiome.</title>
        <authorList>
            <person name="Gilroy R."/>
            <person name="Ravi A."/>
            <person name="Getino M."/>
            <person name="Pursley I."/>
            <person name="Horton D.L."/>
            <person name="Alikhan N.-F."/>
            <person name="Baker D."/>
            <person name="Gharbi K."/>
            <person name="Hall N."/>
            <person name="Watson M."/>
            <person name="Adriaenssens E.M."/>
            <person name="Foster-Nyarko E."/>
            <person name="Jarju S."/>
            <person name="Secka A."/>
            <person name="Antonio M."/>
            <person name="Oren A."/>
            <person name="Chaudhuri R."/>
            <person name="La Ragione R.M."/>
            <person name="Hildebrand F."/>
            <person name="Pallen M.J."/>
        </authorList>
    </citation>
    <scope>NUCLEOTIDE SEQUENCE [LARGE SCALE GENOMIC DNA]</scope>
    <source>
        <strain evidence="6 7">Sa2CVA6</strain>
    </source>
</reference>
<dbReference type="Gene3D" id="3.40.190.290">
    <property type="match status" value="1"/>
</dbReference>
<dbReference type="PROSITE" id="PS50931">
    <property type="entry name" value="HTH_LYSR"/>
    <property type="match status" value="1"/>
</dbReference>
<dbReference type="PANTHER" id="PTHR30419">
    <property type="entry name" value="HTH-TYPE TRANSCRIPTIONAL REGULATOR YBHD"/>
    <property type="match status" value="1"/>
</dbReference>
<dbReference type="InterPro" id="IPR036390">
    <property type="entry name" value="WH_DNA-bd_sf"/>
</dbReference>
<evidence type="ECO:0000313" key="6">
    <source>
        <dbReference type="EMBL" id="MBD7959622.1"/>
    </source>
</evidence>
<dbReference type="Pfam" id="PF03466">
    <property type="entry name" value="LysR_substrate"/>
    <property type="match status" value="1"/>
</dbReference>
<evidence type="ECO:0000256" key="4">
    <source>
        <dbReference type="ARBA" id="ARBA00023163"/>
    </source>
</evidence>
<dbReference type="InterPro" id="IPR000847">
    <property type="entry name" value="LysR_HTH_N"/>
</dbReference>
<proteinExistence type="inferred from homology"/>
<dbReference type="SUPFAM" id="SSF53850">
    <property type="entry name" value="Periplasmic binding protein-like II"/>
    <property type="match status" value="1"/>
</dbReference>
<dbReference type="InterPro" id="IPR050950">
    <property type="entry name" value="HTH-type_LysR_regulators"/>
</dbReference>
<keyword evidence="3" id="KW-0238">DNA-binding</keyword>
<dbReference type="InterPro" id="IPR005119">
    <property type="entry name" value="LysR_subst-bd"/>
</dbReference>
<dbReference type="RefSeq" id="WP_191722033.1">
    <property type="nucleotide sequence ID" value="NZ_JACSQK010000002.1"/>
</dbReference>
<dbReference type="PANTHER" id="PTHR30419:SF2">
    <property type="entry name" value="LYSR FAMILY TRANSCRIPTIONAL REGULATOR"/>
    <property type="match status" value="1"/>
</dbReference>
<keyword evidence="7" id="KW-1185">Reference proteome</keyword>
<evidence type="ECO:0000313" key="7">
    <source>
        <dbReference type="Proteomes" id="UP000634919"/>
    </source>
</evidence>
<organism evidence="6 7">
    <name type="scientific">Comamonas avium</name>
    <dbReference type="NCBI Taxonomy" id="2762231"/>
    <lineage>
        <taxon>Bacteria</taxon>
        <taxon>Pseudomonadati</taxon>
        <taxon>Pseudomonadota</taxon>
        <taxon>Betaproteobacteria</taxon>
        <taxon>Burkholderiales</taxon>
        <taxon>Comamonadaceae</taxon>
        <taxon>Comamonas</taxon>
    </lineage>
</organism>
<evidence type="ECO:0000256" key="2">
    <source>
        <dbReference type="ARBA" id="ARBA00023015"/>
    </source>
</evidence>
<evidence type="ECO:0000256" key="1">
    <source>
        <dbReference type="ARBA" id="ARBA00009437"/>
    </source>
</evidence>
<keyword evidence="2" id="KW-0805">Transcription regulation</keyword>
<comment type="caution">
    <text evidence="6">The sequence shown here is derived from an EMBL/GenBank/DDBJ whole genome shotgun (WGS) entry which is preliminary data.</text>
</comment>
<gene>
    <name evidence="6" type="ORF">H9646_03935</name>
</gene>
<dbReference type="SUPFAM" id="SSF46785">
    <property type="entry name" value="Winged helix' DNA-binding domain"/>
    <property type="match status" value="1"/>
</dbReference>
<feature type="domain" description="HTH lysR-type" evidence="5">
    <location>
        <begin position="3"/>
        <end position="60"/>
    </location>
</feature>
<dbReference type="EMBL" id="JACSQK010000002">
    <property type="protein sequence ID" value="MBD7959622.1"/>
    <property type="molecule type" value="Genomic_DNA"/>
</dbReference>
<comment type="similarity">
    <text evidence="1">Belongs to the LysR transcriptional regulatory family.</text>
</comment>
<accession>A0ABR8S818</accession>
<evidence type="ECO:0000256" key="3">
    <source>
        <dbReference type="ARBA" id="ARBA00023125"/>
    </source>
</evidence>
<dbReference type="InterPro" id="IPR036388">
    <property type="entry name" value="WH-like_DNA-bd_sf"/>
</dbReference>
<dbReference type="Gene3D" id="1.10.10.10">
    <property type="entry name" value="Winged helix-like DNA-binding domain superfamily/Winged helix DNA-binding domain"/>
    <property type="match status" value="1"/>
</dbReference>
<protein>
    <submittedName>
        <fullName evidence="6">LysR family transcriptional regulator</fullName>
    </submittedName>
</protein>
<sequence length="300" mass="32924">MKLELKDCVLFVQVAKTGSLTKAAEQCFLSLAATSARIKAMEEEAGMPLLIREARGVRLTPPGEAFLFHARAMLQQAQQLEADLQEYGAGLRGHVRVFANTTAVTDFLPDILAAYLMAHPHISVDLQERPNADIAADIREGRADLGIIAGEVDMHGLTSVHFSTDRLVLVTPDEARWQGVEARGFADVLHEHFVGMHRSSTLQTFLGTMGQQLGHTLKLRIQLASFDAMCRMVAAGVGIAVVPESAALRSSTRQHLRQIALRDNWAVRPRYMLLREGSSVASHVQDLMHAVQQYHASSDA</sequence>
<dbReference type="Proteomes" id="UP000634919">
    <property type="component" value="Unassembled WGS sequence"/>
</dbReference>
<evidence type="ECO:0000259" key="5">
    <source>
        <dbReference type="PROSITE" id="PS50931"/>
    </source>
</evidence>
<dbReference type="Pfam" id="PF00126">
    <property type="entry name" value="HTH_1"/>
    <property type="match status" value="1"/>
</dbReference>